<dbReference type="PROSITE" id="PS50076">
    <property type="entry name" value="DNAJ_2"/>
    <property type="match status" value="1"/>
</dbReference>
<dbReference type="SUPFAM" id="SSF46565">
    <property type="entry name" value="Chaperone J-domain"/>
    <property type="match status" value="1"/>
</dbReference>
<keyword evidence="1" id="KW-0479">Metal-binding</keyword>
<dbReference type="GO" id="GO:0009055">
    <property type="term" value="F:electron transfer activity"/>
    <property type="evidence" value="ECO:0007669"/>
    <property type="project" value="InterPro"/>
</dbReference>
<dbReference type="EMBL" id="HBFB01011352">
    <property type="protein sequence ID" value="CAD8674575.1"/>
    <property type="molecule type" value="Transcribed_RNA"/>
</dbReference>
<evidence type="ECO:0000256" key="1">
    <source>
        <dbReference type="ARBA" id="ARBA00022723"/>
    </source>
</evidence>
<feature type="domain" description="J" evidence="4">
    <location>
        <begin position="64"/>
        <end position="142"/>
    </location>
</feature>
<organism evidence="6">
    <name type="scientific">Chlamydomonas leiostraca</name>
    <dbReference type="NCBI Taxonomy" id="1034604"/>
    <lineage>
        <taxon>Eukaryota</taxon>
        <taxon>Viridiplantae</taxon>
        <taxon>Chlorophyta</taxon>
        <taxon>core chlorophytes</taxon>
        <taxon>Chlorophyceae</taxon>
        <taxon>CS clade</taxon>
        <taxon>Chlamydomonadales</taxon>
        <taxon>Chlamydomonadaceae</taxon>
        <taxon>Chlamydomonas</taxon>
    </lineage>
</organism>
<dbReference type="SUPFAM" id="SSF54862">
    <property type="entry name" value="4Fe-4S ferredoxins"/>
    <property type="match status" value="1"/>
</dbReference>
<evidence type="ECO:0000256" key="3">
    <source>
        <dbReference type="ARBA" id="ARBA00023014"/>
    </source>
</evidence>
<reference evidence="6" key="1">
    <citation type="submission" date="2021-01" db="EMBL/GenBank/DDBJ databases">
        <authorList>
            <person name="Corre E."/>
            <person name="Pelletier E."/>
            <person name="Niang G."/>
            <person name="Scheremetjew M."/>
            <person name="Finn R."/>
            <person name="Kale V."/>
            <person name="Holt S."/>
            <person name="Cochrane G."/>
            <person name="Meng A."/>
            <person name="Brown T."/>
            <person name="Cohen L."/>
        </authorList>
    </citation>
    <scope>NUCLEOTIDE SEQUENCE</scope>
    <source>
        <strain evidence="6">SAG 11-49</strain>
    </source>
</reference>
<dbReference type="InterPro" id="IPR017896">
    <property type="entry name" value="4Fe4S_Fe-S-bd"/>
</dbReference>
<keyword evidence="2" id="KW-0408">Iron</keyword>
<evidence type="ECO:0008006" key="7">
    <source>
        <dbReference type="Google" id="ProtNLM"/>
    </source>
</evidence>
<evidence type="ECO:0000256" key="2">
    <source>
        <dbReference type="ARBA" id="ARBA00023004"/>
    </source>
</evidence>
<dbReference type="Pfam" id="PF00226">
    <property type="entry name" value="DnaJ"/>
    <property type="match status" value="1"/>
</dbReference>
<proteinExistence type="predicted"/>
<dbReference type="InterPro" id="IPR036869">
    <property type="entry name" value="J_dom_sf"/>
</dbReference>
<dbReference type="GO" id="GO:0005506">
    <property type="term" value="F:iron ion binding"/>
    <property type="evidence" value="ECO:0007669"/>
    <property type="project" value="InterPro"/>
</dbReference>
<dbReference type="GO" id="GO:0051536">
    <property type="term" value="F:iron-sulfur cluster binding"/>
    <property type="evidence" value="ECO:0007669"/>
    <property type="project" value="UniProtKB-KW"/>
</dbReference>
<dbReference type="SMART" id="SM00271">
    <property type="entry name" value="DnaJ"/>
    <property type="match status" value="1"/>
</dbReference>
<evidence type="ECO:0000259" key="5">
    <source>
        <dbReference type="PROSITE" id="PS51379"/>
    </source>
</evidence>
<dbReference type="PROSITE" id="PS51379">
    <property type="entry name" value="4FE4S_FER_2"/>
    <property type="match status" value="1"/>
</dbReference>
<dbReference type="AlphaFoldDB" id="A0A7S0RDK0"/>
<gene>
    <name evidence="6" type="ORF">CLEI1391_LOCUS6421</name>
</gene>
<dbReference type="PANTHER" id="PTHR45295">
    <property type="entry name" value="CHAPERONE PROTEIN DNAJ C76, CHLOROPLASTIC"/>
    <property type="match status" value="1"/>
</dbReference>
<accession>A0A7S0RDK0</accession>
<name>A0A7S0RDK0_9CHLO</name>
<sequence>MLNTAANRYISANSRLQRRSWSTRVATKCARPIETGLVLSSQKLRKLNVQIDESEAIGLSAPENFFALLGIQFDAGDDPDKVDAEELKKAYRRLQKLVHPDIVGDAAHDASVLINAAYNVLSDAHLRAAYVEDLRDILREYGTFDGRPVSAWAGSDQDRAVFVDETTCIGCRACTHSAPSTFFMEEDWGRARVGTQWGDDEELISEAVACCPVDCIHYVERRALPVLEFIMRSCKRESVATMARRRSGNMGTAPSNENPFCRAELYLKTRKEAKVDEALLQPGAVRQNDALAAAIAKAWITLPAETKAKGWPHLARSN</sequence>
<dbReference type="PRINTS" id="PR00352">
    <property type="entry name" value="3FE4SFRDOXIN"/>
</dbReference>
<dbReference type="PANTHER" id="PTHR45295:SF1">
    <property type="entry name" value="CHAPERONE PROTEIN DNAJ C76, CHLOROPLASTIC"/>
    <property type="match status" value="1"/>
</dbReference>
<evidence type="ECO:0000259" key="4">
    <source>
        <dbReference type="PROSITE" id="PS50076"/>
    </source>
</evidence>
<dbReference type="Gene3D" id="3.30.70.20">
    <property type="match status" value="1"/>
</dbReference>
<dbReference type="CDD" id="cd06257">
    <property type="entry name" value="DnaJ"/>
    <property type="match status" value="1"/>
</dbReference>
<feature type="domain" description="4Fe-4S ferredoxin-type" evidence="5">
    <location>
        <begin position="159"/>
        <end position="187"/>
    </location>
</feature>
<dbReference type="Pfam" id="PF13370">
    <property type="entry name" value="Fer4_13"/>
    <property type="match status" value="1"/>
</dbReference>
<protein>
    <recommendedName>
        <fullName evidence="7">J domain-containing protein</fullName>
    </recommendedName>
</protein>
<dbReference type="Gene3D" id="1.10.287.110">
    <property type="entry name" value="DnaJ domain"/>
    <property type="match status" value="1"/>
</dbReference>
<dbReference type="InterPro" id="IPR001623">
    <property type="entry name" value="DnaJ_domain"/>
</dbReference>
<dbReference type="InterPro" id="IPR001080">
    <property type="entry name" value="3Fe4S_ferredoxin"/>
</dbReference>
<evidence type="ECO:0000313" key="6">
    <source>
        <dbReference type="EMBL" id="CAD8674575.1"/>
    </source>
</evidence>
<keyword evidence="3" id="KW-0411">Iron-sulfur</keyword>